<accession>A0A0C3NIU2</accession>
<reference evidence="3" key="2">
    <citation type="submission" date="2015-01" db="EMBL/GenBank/DDBJ databases">
        <title>Evolutionary Origins and Diversification of the Mycorrhizal Mutualists.</title>
        <authorList>
            <consortium name="DOE Joint Genome Institute"/>
            <consortium name="Mycorrhizal Genomics Consortium"/>
            <person name="Kohler A."/>
            <person name="Kuo A."/>
            <person name="Nagy L.G."/>
            <person name="Floudas D."/>
            <person name="Copeland A."/>
            <person name="Barry K.W."/>
            <person name="Cichocki N."/>
            <person name="Veneault-Fourrey C."/>
            <person name="LaButti K."/>
            <person name="Lindquist E.A."/>
            <person name="Lipzen A."/>
            <person name="Lundell T."/>
            <person name="Morin E."/>
            <person name="Murat C."/>
            <person name="Riley R."/>
            <person name="Ohm R."/>
            <person name="Sun H."/>
            <person name="Tunlid A."/>
            <person name="Henrissat B."/>
            <person name="Grigoriev I.V."/>
            <person name="Hibbett D.S."/>
            <person name="Martin F."/>
        </authorList>
    </citation>
    <scope>NUCLEOTIDE SEQUENCE [LARGE SCALE GENOMIC DNA]</scope>
    <source>
        <strain evidence="3">Marx 270</strain>
    </source>
</reference>
<dbReference type="Proteomes" id="UP000054217">
    <property type="component" value="Unassembled WGS sequence"/>
</dbReference>
<dbReference type="InParanoid" id="A0A0C3NIU2"/>
<evidence type="ECO:0000256" key="1">
    <source>
        <dbReference type="SAM" id="MobiDB-lite"/>
    </source>
</evidence>
<evidence type="ECO:0000313" key="3">
    <source>
        <dbReference type="Proteomes" id="UP000054217"/>
    </source>
</evidence>
<name>A0A0C3NIU2_PISTI</name>
<dbReference type="EMBL" id="KN831992">
    <property type="protein sequence ID" value="KIO00900.1"/>
    <property type="molecule type" value="Genomic_DNA"/>
</dbReference>
<dbReference type="HOGENOM" id="CLU_2794983_0_0_1"/>
<protein>
    <submittedName>
        <fullName evidence="2">Uncharacterized protein</fullName>
    </submittedName>
</protein>
<feature type="region of interest" description="Disordered" evidence="1">
    <location>
        <begin position="28"/>
        <end position="54"/>
    </location>
</feature>
<gene>
    <name evidence="2" type="ORF">M404DRAFT_29104</name>
</gene>
<evidence type="ECO:0000313" key="2">
    <source>
        <dbReference type="EMBL" id="KIO00900.1"/>
    </source>
</evidence>
<reference evidence="2 3" key="1">
    <citation type="submission" date="2014-04" db="EMBL/GenBank/DDBJ databases">
        <authorList>
            <consortium name="DOE Joint Genome Institute"/>
            <person name="Kuo A."/>
            <person name="Kohler A."/>
            <person name="Costa M.D."/>
            <person name="Nagy L.G."/>
            <person name="Floudas D."/>
            <person name="Copeland A."/>
            <person name="Barry K.W."/>
            <person name="Cichocki N."/>
            <person name="Veneault-Fourrey C."/>
            <person name="LaButti K."/>
            <person name="Lindquist E.A."/>
            <person name="Lipzen A."/>
            <person name="Lundell T."/>
            <person name="Morin E."/>
            <person name="Murat C."/>
            <person name="Sun H."/>
            <person name="Tunlid A."/>
            <person name="Henrissat B."/>
            <person name="Grigoriev I.V."/>
            <person name="Hibbett D.S."/>
            <person name="Martin F."/>
            <person name="Nordberg H.P."/>
            <person name="Cantor M.N."/>
            <person name="Hua S.X."/>
        </authorList>
    </citation>
    <scope>NUCLEOTIDE SEQUENCE [LARGE SCALE GENOMIC DNA]</scope>
    <source>
        <strain evidence="2 3">Marx 270</strain>
    </source>
</reference>
<dbReference type="AlphaFoldDB" id="A0A0C3NIU2"/>
<feature type="compositionally biased region" description="Basic and acidic residues" evidence="1">
    <location>
        <begin position="43"/>
        <end position="54"/>
    </location>
</feature>
<feature type="compositionally biased region" description="Acidic residues" evidence="1">
    <location>
        <begin position="28"/>
        <end position="42"/>
    </location>
</feature>
<organism evidence="2 3">
    <name type="scientific">Pisolithus tinctorius Marx 270</name>
    <dbReference type="NCBI Taxonomy" id="870435"/>
    <lineage>
        <taxon>Eukaryota</taxon>
        <taxon>Fungi</taxon>
        <taxon>Dikarya</taxon>
        <taxon>Basidiomycota</taxon>
        <taxon>Agaricomycotina</taxon>
        <taxon>Agaricomycetes</taxon>
        <taxon>Agaricomycetidae</taxon>
        <taxon>Boletales</taxon>
        <taxon>Sclerodermatineae</taxon>
        <taxon>Pisolithaceae</taxon>
        <taxon>Pisolithus</taxon>
    </lineage>
</organism>
<keyword evidence="3" id="KW-1185">Reference proteome</keyword>
<sequence>MAAFECTAGGWKRLGNNVTEGMIKEVDEDVEGYNKEEEEVREEQEGREGKEGGDDKVMEDLYFLYYYK</sequence>
<proteinExistence type="predicted"/>